<sequence>MDQVKYELDQLSPVSAPGALRYRYVNAWKPWLGPVRDWPLTVCDANTVDSKKDLQPRDLVGLDRISETYQVHYSPTQTWFYMSNQMPNEVWLFLQADSSGQTGIPHTAFPHPDVGEDDLLRESIEVRMIVYHDLL</sequence>
<name>A0A8H7APN6_9EURO</name>
<dbReference type="InterPro" id="IPR044053">
    <property type="entry name" value="AsaB-like"/>
</dbReference>
<protein>
    <submittedName>
        <fullName evidence="2">Uncharacterized protein</fullName>
    </submittedName>
</protein>
<evidence type="ECO:0000256" key="1">
    <source>
        <dbReference type="ARBA" id="ARBA00023604"/>
    </source>
</evidence>
<dbReference type="PANTHER" id="PTHR34598">
    <property type="entry name" value="BLL6449 PROTEIN"/>
    <property type="match status" value="1"/>
</dbReference>
<evidence type="ECO:0000313" key="2">
    <source>
        <dbReference type="EMBL" id="KAF7512943.1"/>
    </source>
</evidence>
<comment type="caution">
    <text evidence="2">The sequence shown here is derived from an EMBL/GenBank/DDBJ whole genome shotgun (WGS) entry which is preliminary data.</text>
</comment>
<dbReference type="GO" id="GO:0016491">
    <property type="term" value="F:oxidoreductase activity"/>
    <property type="evidence" value="ECO:0007669"/>
    <property type="project" value="InterPro"/>
</dbReference>
<organism evidence="2 3">
    <name type="scientific">Endocarpon pusillum</name>
    <dbReference type="NCBI Taxonomy" id="364733"/>
    <lineage>
        <taxon>Eukaryota</taxon>
        <taxon>Fungi</taxon>
        <taxon>Dikarya</taxon>
        <taxon>Ascomycota</taxon>
        <taxon>Pezizomycotina</taxon>
        <taxon>Eurotiomycetes</taxon>
        <taxon>Chaetothyriomycetidae</taxon>
        <taxon>Verrucariales</taxon>
        <taxon>Verrucariaceae</taxon>
        <taxon>Endocarpon</taxon>
    </lineage>
</organism>
<dbReference type="PANTHER" id="PTHR34598:SF3">
    <property type="entry name" value="OXIDOREDUCTASE AN1597"/>
    <property type="match status" value="1"/>
</dbReference>
<gene>
    <name evidence="2" type="ORF">GJ744_012046</name>
</gene>
<accession>A0A8H7APN6</accession>
<dbReference type="Proteomes" id="UP000606974">
    <property type="component" value="Unassembled WGS sequence"/>
</dbReference>
<comment type="similarity">
    <text evidence="1">Belongs to the asaB hydroxylase/desaturase family.</text>
</comment>
<dbReference type="NCBIfam" id="NF041278">
    <property type="entry name" value="CmcJ_NvfI_EfuI"/>
    <property type="match status" value="1"/>
</dbReference>
<dbReference type="AlphaFoldDB" id="A0A8H7APN6"/>
<reference evidence="2" key="1">
    <citation type="submission" date="2020-02" db="EMBL/GenBank/DDBJ databases">
        <authorList>
            <person name="Palmer J.M."/>
        </authorList>
    </citation>
    <scope>NUCLEOTIDE SEQUENCE</scope>
    <source>
        <strain evidence="2">EPUS1.4</strain>
        <tissue evidence="2">Thallus</tissue>
    </source>
</reference>
<dbReference type="EMBL" id="JAACFV010000009">
    <property type="protein sequence ID" value="KAF7512943.1"/>
    <property type="molecule type" value="Genomic_DNA"/>
</dbReference>
<evidence type="ECO:0000313" key="3">
    <source>
        <dbReference type="Proteomes" id="UP000606974"/>
    </source>
</evidence>
<dbReference type="OrthoDB" id="412788at2759"/>
<keyword evidence="3" id="KW-1185">Reference proteome</keyword>
<proteinExistence type="inferred from homology"/>